<proteinExistence type="predicted"/>
<evidence type="ECO:0000313" key="1">
    <source>
        <dbReference type="EMBL" id="QTA91190.1"/>
    </source>
</evidence>
<organism evidence="1 2">
    <name type="scientific">Desulfonema magnum</name>
    <dbReference type="NCBI Taxonomy" id="45655"/>
    <lineage>
        <taxon>Bacteria</taxon>
        <taxon>Pseudomonadati</taxon>
        <taxon>Thermodesulfobacteriota</taxon>
        <taxon>Desulfobacteria</taxon>
        <taxon>Desulfobacterales</taxon>
        <taxon>Desulfococcaceae</taxon>
        <taxon>Desulfonema</taxon>
    </lineage>
</organism>
<dbReference type="Proteomes" id="UP000663722">
    <property type="component" value="Chromosome"/>
</dbReference>
<reference evidence="1" key="1">
    <citation type="journal article" date="2021" name="Microb. Physiol.">
        <title>Proteogenomic Insights into the Physiology of Marine, Sulfate-Reducing, Filamentous Desulfonema limicola and Desulfonema magnum.</title>
        <authorList>
            <person name="Schnaars V."/>
            <person name="Wohlbrand L."/>
            <person name="Scheve S."/>
            <person name="Hinrichs C."/>
            <person name="Reinhardt R."/>
            <person name="Rabus R."/>
        </authorList>
    </citation>
    <scope>NUCLEOTIDE SEQUENCE</scope>
    <source>
        <strain evidence="1">4be13</strain>
    </source>
</reference>
<accession>A0A975BT56</accession>
<gene>
    <name evidence="1" type="ORF">dnm_072550</name>
</gene>
<dbReference type="KEGG" id="dmm:dnm_072550"/>
<evidence type="ECO:0000313" key="2">
    <source>
        <dbReference type="Proteomes" id="UP000663722"/>
    </source>
</evidence>
<dbReference type="EMBL" id="CP061800">
    <property type="protein sequence ID" value="QTA91190.1"/>
    <property type="molecule type" value="Genomic_DNA"/>
</dbReference>
<name>A0A975BT56_9BACT</name>
<keyword evidence="2" id="KW-1185">Reference proteome</keyword>
<dbReference type="AlphaFoldDB" id="A0A975BT56"/>
<protein>
    <submittedName>
        <fullName evidence="1">Uncharacterized protein</fullName>
    </submittedName>
</protein>
<sequence>MGAAYLYATNMPPLRGFLPISPKSVIISNYSISHWFNGNIRSY</sequence>